<dbReference type="AlphaFoldDB" id="A0A0A9HCK5"/>
<evidence type="ECO:0000256" key="1">
    <source>
        <dbReference type="SAM" id="Phobius"/>
    </source>
</evidence>
<keyword evidence="1" id="KW-0812">Transmembrane</keyword>
<sequence>MTASQLGPGATTWTYKMSPHPPLFFCPLFLICFVPYHEGKGK</sequence>
<proteinExistence type="predicted"/>
<reference evidence="2" key="2">
    <citation type="journal article" date="2015" name="Data Brief">
        <title>Shoot transcriptome of the giant reed, Arundo donax.</title>
        <authorList>
            <person name="Barrero R.A."/>
            <person name="Guerrero F.D."/>
            <person name="Moolhuijzen P."/>
            <person name="Goolsby J.A."/>
            <person name="Tidwell J."/>
            <person name="Bellgard S.E."/>
            <person name="Bellgard M.I."/>
        </authorList>
    </citation>
    <scope>NUCLEOTIDE SEQUENCE</scope>
    <source>
        <tissue evidence="2">Shoot tissue taken approximately 20 cm above the soil surface</tissue>
    </source>
</reference>
<feature type="transmembrane region" description="Helical" evidence="1">
    <location>
        <begin position="20"/>
        <end position="36"/>
    </location>
</feature>
<dbReference type="EMBL" id="GBRH01165325">
    <property type="protein sequence ID" value="JAE32571.1"/>
    <property type="molecule type" value="Transcribed_RNA"/>
</dbReference>
<keyword evidence="1" id="KW-0472">Membrane</keyword>
<accession>A0A0A9HCK5</accession>
<keyword evidence="1" id="KW-1133">Transmembrane helix</keyword>
<protein>
    <submittedName>
        <fullName evidence="2">Uncharacterized protein</fullName>
    </submittedName>
</protein>
<organism evidence="2">
    <name type="scientific">Arundo donax</name>
    <name type="common">Giant reed</name>
    <name type="synonym">Donax arundinaceus</name>
    <dbReference type="NCBI Taxonomy" id="35708"/>
    <lineage>
        <taxon>Eukaryota</taxon>
        <taxon>Viridiplantae</taxon>
        <taxon>Streptophyta</taxon>
        <taxon>Embryophyta</taxon>
        <taxon>Tracheophyta</taxon>
        <taxon>Spermatophyta</taxon>
        <taxon>Magnoliopsida</taxon>
        <taxon>Liliopsida</taxon>
        <taxon>Poales</taxon>
        <taxon>Poaceae</taxon>
        <taxon>PACMAD clade</taxon>
        <taxon>Arundinoideae</taxon>
        <taxon>Arundineae</taxon>
        <taxon>Arundo</taxon>
    </lineage>
</organism>
<name>A0A0A9HCK5_ARUDO</name>
<evidence type="ECO:0000313" key="2">
    <source>
        <dbReference type="EMBL" id="JAE32571.1"/>
    </source>
</evidence>
<reference evidence="2" key="1">
    <citation type="submission" date="2014-09" db="EMBL/GenBank/DDBJ databases">
        <authorList>
            <person name="Magalhaes I.L.F."/>
            <person name="Oliveira U."/>
            <person name="Santos F.R."/>
            <person name="Vidigal T.H.D.A."/>
            <person name="Brescovit A.D."/>
            <person name="Santos A.J."/>
        </authorList>
    </citation>
    <scope>NUCLEOTIDE SEQUENCE</scope>
    <source>
        <tissue evidence="2">Shoot tissue taken approximately 20 cm above the soil surface</tissue>
    </source>
</reference>